<dbReference type="PANTHER" id="PTHR33392:SF6">
    <property type="entry name" value="POLYISOPRENYL-TEICHOIC ACID--PEPTIDOGLYCAN TEICHOIC ACID TRANSFERASE TAGU"/>
    <property type="match status" value="1"/>
</dbReference>
<evidence type="ECO:0000259" key="3">
    <source>
        <dbReference type="Pfam" id="PF03816"/>
    </source>
</evidence>
<feature type="domain" description="Cell envelope-related transcriptional attenuator" evidence="3">
    <location>
        <begin position="53"/>
        <end position="202"/>
    </location>
</feature>
<accession>A0ABU0E721</accession>
<gene>
    <name evidence="4" type="ORF">J2S15_003375</name>
</gene>
<evidence type="ECO:0000313" key="4">
    <source>
        <dbReference type="EMBL" id="MDQ0362621.1"/>
    </source>
</evidence>
<dbReference type="EMBL" id="JAUSUR010000007">
    <property type="protein sequence ID" value="MDQ0362621.1"/>
    <property type="molecule type" value="Genomic_DNA"/>
</dbReference>
<comment type="similarity">
    <text evidence="1">Belongs to the LytR/CpsA/Psr (LCP) family.</text>
</comment>
<sequence length="282" mass="32212">MKRLFKVTRNIIIVLIVLALCGYGLYKFKVSQTGNLNVVIIGIDAREGDEVSRSDSLMVAHVDENHKTVNLISVPRDSYVYIPSEGRQDKITHAYAYGGIEGTIETMEFLFETDFEYYIEVDFGKMIELVDSIGGIELTPTATFCEMNESDEDGSYCFEEGVTVQMDGGMALAYSRHRKSDSDLFRAARQQEVIKAMISKVKGSGVMGMYSFYQDVESISDTNVDLWKIFGYSDMAFHDFEFTQEVAEGQDAYLYDDYYGQELYYFLMDETWLNTAIQEIQR</sequence>
<dbReference type="NCBIfam" id="TIGR00350">
    <property type="entry name" value="lytR_cpsA_psr"/>
    <property type="match status" value="1"/>
</dbReference>
<keyword evidence="2" id="KW-0812">Transmembrane</keyword>
<protein>
    <submittedName>
        <fullName evidence="4">LCP family protein required for cell wall assembly</fullName>
    </submittedName>
</protein>
<dbReference type="InterPro" id="IPR004474">
    <property type="entry name" value="LytR_CpsA_psr"/>
</dbReference>
<dbReference type="InterPro" id="IPR050922">
    <property type="entry name" value="LytR/CpsA/Psr_CW_biosynth"/>
</dbReference>
<evidence type="ECO:0000256" key="2">
    <source>
        <dbReference type="SAM" id="Phobius"/>
    </source>
</evidence>
<evidence type="ECO:0000313" key="5">
    <source>
        <dbReference type="Proteomes" id="UP001230220"/>
    </source>
</evidence>
<dbReference type="Proteomes" id="UP001230220">
    <property type="component" value="Unassembled WGS sequence"/>
</dbReference>
<keyword evidence="2" id="KW-0472">Membrane</keyword>
<reference evidence="4 5" key="1">
    <citation type="submission" date="2023-07" db="EMBL/GenBank/DDBJ databases">
        <title>Genomic Encyclopedia of Type Strains, Phase IV (KMG-IV): sequencing the most valuable type-strain genomes for metagenomic binning, comparative biology and taxonomic classification.</title>
        <authorList>
            <person name="Goeker M."/>
        </authorList>
    </citation>
    <scope>NUCLEOTIDE SEQUENCE [LARGE SCALE GENOMIC DNA]</scope>
    <source>
        <strain evidence="4 5">DSM 16784</strain>
    </source>
</reference>
<dbReference type="Pfam" id="PF03816">
    <property type="entry name" value="LytR_cpsA_psr"/>
    <property type="match status" value="1"/>
</dbReference>
<dbReference type="PANTHER" id="PTHR33392">
    <property type="entry name" value="POLYISOPRENYL-TEICHOIC ACID--PEPTIDOGLYCAN TEICHOIC ACID TRANSFERASE TAGU"/>
    <property type="match status" value="1"/>
</dbReference>
<feature type="transmembrane region" description="Helical" evidence="2">
    <location>
        <begin position="7"/>
        <end position="26"/>
    </location>
</feature>
<name>A0ABU0E721_9FIRM</name>
<organism evidence="4 5">
    <name type="scientific">Breznakia pachnodae</name>
    <dbReference type="NCBI Taxonomy" id="265178"/>
    <lineage>
        <taxon>Bacteria</taxon>
        <taxon>Bacillati</taxon>
        <taxon>Bacillota</taxon>
        <taxon>Erysipelotrichia</taxon>
        <taxon>Erysipelotrichales</taxon>
        <taxon>Erysipelotrichaceae</taxon>
        <taxon>Breznakia</taxon>
    </lineage>
</organism>
<dbReference type="Gene3D" id="3.40.630.190">
    <property type="entry name" value="LCP protein"/>
    <property type="match status" value="1"/>
</dbReference>
<comment type="caution">
    <text evidence="4">The sequence shown here is derived from an EMBL/GenBank/DDBJ whole genome shotgun (WGS) entry which is preliminary data.</text>
</comment>
<keyword evidence="2" id="KW-1133">Transmembrane helix</keyword>
<dbReference type="RefSeq" id="WP_307410396.1">
    <property type="nucleotide sequence ID" value="NZ_JAUSUR010000007.1"/>
</dbReference>
<keyword evidence="5" id="KW-1185">Reference proteome</keyword>
<proteinExistence type="inferred from homology"/>
<evidence type="ECO:0000256" key="1">
    <source>
        <dbReference type="ARBA" id="ARBA00006068"/>
    </source>
</evidence>